<accession>A0A9W7KPW8</accession>
<sequence>MNYRSGHPLQDDHAKRPEMYSRQITESTCRKASIHPACANFKLIGIPSMLQTWCLAVAFWIAATASPAAASMTWIGEIGPFSTTSRDFDVVSPKSVLFHPVLPKFYVNALESGKTLVYDSRSLAKIGTITHATGRRFDAKGSGGTLGKPVEGVFTHKGRYLWITYYRLTSDPTGTKPSMFAQIDTATDTVIGVHATGNVPKAIATNSAGDRLAVTLWGENAVSLYDVRNPLSVRPLGTVRVGAPVVARPGTNRDRTCGLCLRGTVFIPGTPYLVVGAMHGGGLAVIDTTSFSVVKTIAGTPATPRHLTIYGDHLYFSANVSGTVARIRLENLIAHVERGEALDIRTKRVGDGARTLKIVAGKIYVALNGSRKIARMNLDFSNVEYTQAAPFPVGLDVKDDLLVVTSQGQNGAGGHRVGVYRISDTEPVVVENAASNHPAPSPARHDAPVEPPTVAREPAGSVVASAAPPVATAVRAVSETPRNEGNGAVQAAAANRPIFIHLESHTSRAQAERSVATLAAGPFKGLPYVISEFHAPQSGQTWFRVIIDGYESIGAARGVCDRFHAAKHYCLPMRR</sequence>
<organism evidence="3 4">
    <name type="scientific">Roseomonas genomospecies 6</name>
    <dbReference type="NCBI Taxonomy" id="214106"/>
    <lineage>
        <taxon>Bacteria</taxon>
        <taxon>Pseudomonadati</taxon>
        <taxon>Pseudomonadota</taxon>
        <taxon>Alphaproteobacteria</taxon>
        <taxon>Acetobacterales</taxon>
        <taxon>Roseomonadaceae</taxon>
        <taxon>Roseomonas</taxon>
    </lineage>
</organism>
<reference evidence="3 4" key="1">
    <citation type="submission" date="2018-07" db="EMBL/GenBank/DDBJ databases">
        <title>Genome sequence of Azospirillum sp. ATCC 49961.</title>
        <authorList>
            <person name="Sant'Anna F.H."/>
            <person name="Baldani J.I."/>
            <person name="Zilli J.E."/>
            <person name="Reis V.M."/>
            <person name="Hartmann A."/>
            <person name="Cruz L."/>
            <person name="de Souza E.M."/>
            <person name="de Oliveira Pedrosa F."/>
            <person name="Passaglia L.M.P."/>
        </authorList>
    </citation>
    <scope>NUCLEOTIDE SEQUENCE [LARGE SCALE GENOMIC DNA]</scope>
    <source>
        <strain evidence="3 4">ATCC 49961</strain>
    </source>
</reference>
<dbReference type="GO" id="GO:0042834">
    <property type="term" value="F:peptidoglycan binding"/>
    <property type="evidence" value="ECO:0007669"/>
    <property type="project" value="InterPro"/>
</dbReference>
<protein>
    <recommendedName>
        <fullName evidence="2">SPOR domain-containing protein</fullName>
    </recommendedName>
</protein>
<keyword evidence="4" id="KW-1185">Reference proteome</keyword>
<dbReference type="PANTHER" id="PTHR47197:SF3">
    <property type="entry name" value="DIHYDRO-HEME D1 DEHYDROGENASE"/>
    <property type="match status" value="1"/>
</dbReference>
<dbReference type="AlphaFoldDB" id="A0A9W7KPW8"/>
<evidence type="ECO:0000259" key="2">
    <source>
        <dbReference type="Pfam" id="PF05036"/>
    </source>
</evidence>
<evidence type="ECO:0000313" key="3">
    <source>
        <dbReference type="EMBL" id="KAA0676956.1"/>
    </source>
</evidence>
<proteinExistence type="predicted"/>
<dbReference type="OrthoDB" id="6636843at2"/>
<dbReference type="RefSeq" id="WP_149471575.1">
    <property type="nucleotide sequence ID" value="NZ_QOKW01000028.1"/>
</dbReference>
<dbReference type="Pfam" id="PF05036">
    <property type="entry name" value="SPOR"/>
    <property type="match status" value="1"/>
</dbReference>
<dbReference type="PANTHER" id="PTHR47197">
    <property type="entry name" value="PROTEIN NIRF"/>
    <property type="match status" value="1"/>
</dbReference>
<dbReference type="EMBL" id="QOKW01000028">
    <property type="protein sequence ID" value="KAA0676956.1"/>
    <property type="molecule type" value="Genomic_DNA"/>
</dbReference>
<comment type="caution">
    <text evidence="3">The sequence shown here is derived from an EMBL/GenBank/DDBJ whole genome shotgun (WGS) entry which is preliminary data.</text>
</comment>
<dbReference type="InterPro" id="IPR051200">
    <property type="entry name" value="Host-pathogen_enzymatic-act"/>
</dbReference>
<evidence type="ECO:0000256" key="1">
    <source>
        <dbReference type="SAM" id="MobiDB-lite"/>
    </source>
</evidence>
<dbReference type="SUPFAM" id="SSF50969">
    <property type="entry name" value="YVTN repeat-like/Quinoprotein amine dehydrogenase"/>
    <property type="match status" value="1"/>
</dbReference>
<dbReference type="Gene3D" id="2.130.10.10">
    <property type="entry name" value="YVTN repeat-like/Quinoprotein amine dehydrogenase"/>
    <property type="match status" value="2"/>
</dbReference>
<gene>
    <name evidence="3" type="ORF">DS843_25085</name>
</gene>
<dbReference type="InterPro" id="IPR015943">
    <property type="entry name" value="WD40/YVTN_repeat-like_dom_sf"/>
</dbReference>
<feature type="region of interest" description="Disordered" evidence="1">
    <location>
        <begin position="433"/>
        <end position="462"/>
    </location>
</feature>
<name>A0A9W7KPW8_9PROT</name>
<dbReference type="Proteomes" id="UP000480854">
    <property type="component" value="Unassembled WGS sequence"/>
</dbReference>
<feature type="domain" description="SPOR" evidence="2">
    <location>
        <begin position="502"/>
        <end position="566"/>
    </location>
</feature>
<dbReference type="InterPro" id="IPR007730">
    <property type="entry name" value="SPOR-like_dom"/>
</dbReference>
<evidence type="ECO:0000313" key="4">
    <source>
        <dbReference type="Proteomes" id="UP000480854"/>
    </source>
</evidence>
<dbReference type="InterPro" id="IPR011044">
    <property type="entry name" value="Quino_amine_DH_bsu"/>
</dbReference>